<dbReference type="Pfam" id="PF04542">
    <property type="entry name" value="Sigma70_r2"/>
    <property type="match status" value="1"/>
</dbReference>
<dbReference type="RefSeq" id="WP_075179197.1">
    <property type="nucleotide sequence ID" value="NZ_CP041336.1"/>
</dbReference>
<dbReference type="AlphaFoldDB" id="A0AAW7XHF0"/>
<dbReference type="NCBIfam" id="TIGR02937">
    <property type="entry name" value="sigma70-ECF"/>
    <property type="match status" value="1"/>
</dbReference>
<keyword evidence="5 6" id="KW-0804">Transcription</keyword>
<evidence type="ECO:0000256" key="2">
    <source>
        <dbReference type="ARBA" id="ARBA00023015"/>
    </source>
</evidence>
<dbReference type="InterPro" id="IPR013325">
    <property type="entry name" value="RNA_pol_sigma_r2"/>
</dbReference>
<dbReference type="SUPFAM" id="SSF88946">
    <property type="entry name" value="Sigma2 domain of RNA polymerase sigma factors"/>
    <property type="match status" value="1"/>
</dbReference>
<evidence type="ECO:0000313" key="9">
    <source>
        <dbReference type="EMBL" id="MDO6453689.1"/>
    </source>
</evidence>
<evidence type="ECO:0000256" key="4">
    <source>
        <dbReference type="ARBA" id="ARBA00023125"/>
    </source>
</evidence>
<name>A0AAW7XHF0_9GAMM</name>
<dbReference type="PROSITE" id="PS01063">
    <property type="entry name" value="SIGMA70_ECF"/>
    <property type="match status" value="1"/>
</dbReference>
<dbReference type="InterPro" id="IPR039425">
    <property type="entry name" value="RNA_pol_sigma-70-like"/>
</dbReference>
<gene>
    <name evidence="9" type="ORF">Q4490_08930</name>
    <name evidence="10" type="ORF">Q8W30_12215</name>
</gene>
<sequence>MKNNVHHSSVFDLNDEQVVELIKAGHEHSETLFGELVRRHKGALLNRCRNRLGNYDDAEDVVQETLVRGYRALSRFNGDSNFRTWLIAIADNQCYTLTKKESRYTDCDHINELIELAELNQKLEAEAADATDYVQDTLKRLPDAVRDILHLRFHAELPITSISERLGLSLSATKMRLYRAQEMFEKLYPVKAAFLSNNATLSMAS</sequence>
<dbReference type="GO" id="GO:0016987">
    <property type="term" value="F:sigma factor activity"/>
    <property type="evidence" value="ECO:0007669"/>
    <property type="project" value="UniProtKB-KW"/>
</dbReference>
<dbReference type="Proteomes" id="UP001177341">
    <property type="component" value="Unassembled WGS sequence"/>
</dbReference>
<comment type="caution">
    <text evidence="9">The sequence shown here is derived from an EMBL/GenBank/DDBJ whole genome shotgun (WGS) entry which is preliminary data.</text>
</comment>
<keyword evidence="4 6" id="KW-0238">DNA-binding</keyword>
<dbReference type="InterPro" id="IPR000838">
    <property type="entry name" value="RNA_pol_sigma70_ECF_CS"/>
</dbReference>
<dbReference type="EMBL" id="JAUOPG010000005">
    <property type="protein sequence ID" value="MDO6453689.1"/>
    <property type="molecule type" value="Genomic_DNA"/>
</dbReference>
<evidence type="ECO:0000313" key="12">
    <source>
        <dbReference type="Proteomes" id="UP001177341"/>
    </source>
</evidence>
<dbReference type="InterPro" id="IPR014284">
    <property type="entry name" value="RNA_pol_sigma-70_dom"/>
</dbReference>
<evidence type="ECO:0000259" key="8">
    <source>
        <dbReference type="Pfam" id="PF04545"/>
    </source>
</evidence>
<feature type="domain" description="RNA polymerase sigma-70 region 2" evidence="7">
    <location>
        <begin position="36"/>
        <end position="103"/>
    </location>
</feature>
<proteinExistence type="inferred from homology"/>
<comment type="similarity">
    <text evidence="1 6">Belongs to the sigma-70 factor family. ECF subfamily.</text>
</comment>
<dbReference type="GeneID" id="89454945"/>
<evidence type="ECO:0000256" key="6">
    <source>
        <dbReference type="RuleBase" id="RU000716"/>
    </source>
</evidence>
<protein>
    <recommendedName>
        <fullName evidence="6">RNA polymerase sigma factor</fullName>
    </recommendedName>
</protein>
<dbReference type="InterPro" id="IPR036388">
    <property type="entry name" value="WH-like_DNA-bd_sf"/>
</dbReference>
<dbReference type="GO" id="GO:0006352">
    <property type="term" value="P:DNA-templated transcription initiation"/>
    <property type="evidence" value="ECO:0007669"/>
    <property type="project" value="InterPro"/>
</dbReference>
<dbReference type="Proteomes" id="UP001169862">
    <property type="component" value="Unassembled WGS sequence"/>
</dbReference>
<dbReference type="Gene3D" id="1.10.10.10">
    <property type="entry name" value="Winged helix-like DNA-binding domain superfamily/Winged helix DNA-binding domain"/>
    <property type="match status" value="1"/>
</dbReference>
<dbReference type="PANTHER" id="PTHR43133:SF51">
    <property type="entry name" value="RNA POLYMERASE SIGMA FACTOR"/>
    <property type="match status" value="1"/>
</dbReference>
<dbReference type="InterPro" id="IPR007627">
    <property type="entry name" value="RNA_pol_sigma70_r2"/>
</dbReference>
<dbReference type="GO" id="GO:0003677">
    <property type="term" value="F:DNA binding"/>
    <property type="evidence" value="ECO:0007669"/>
    <property type="project" value="UniProtKB-KW"/>
</dbReference>
<dbReference type="EMBL" id="JAUYVO010000008">
    <property type="protein sequence ID" value="MDP2523335.1"/>
    <property type="molecule type" value="Genomic_DNA"/>
</dbReference>
<accession>A0AAW7XHF0</accession>
<keyword evidence="3 6" id="KW-0731">Sigma factor</keyword>
<keyword evidence="2 6" id="KW-0805">Transcription regulation</keyword>
<dbReference type="Pfam" id="PF04545">
    <property type="entry name" value="Sigma70_r4"/>
    <property type="match status" value="1"/>
</dbReference>
<evidence type="ECO:0000313" key="10">
    <source>
        <dbReference type="EMBL" id="MDP2523335.1"/>
    </source>
</evidence>
<reference evidence="9" key="1">
    <citation type="submission" date="2023-07" db="EMBL/GenBank/DDBJ databases">
        <title>Genome content predicts the carbon catabolic preferences of heterotrophic bacteria.</title>
        <authorList>
            <person name="Gralka M."/>
        </authorList>
    </citation>
    <scope>NUCLEOTIDE SEQUENCE</scope>
    <source>
        <strain evidence="10">5G01</strain>
        <strain evidence="9">I2M16</strain>
    </source>
</reference>
<dbReference type="Gene3D" id="1.10.1740.10">
    <property type="match status" value="1"/>
</dbReference>
<evidence type="ECO:0000259" key="7">
    <source>
        <dbReference type="Pfam" id="PF04542"/>
    </source>
</evidence>
<organism evidence="9 11">
    <name type="scientific">Neptunomonas phycophila</name>
    <dbReference type="NCBI Taxonomy" id="1572645"/>
    <lineage>
        <taxon>Bacteria</taxon>
        <taxon>Pseudomonadati</taxon>
        <taxon>Pseudomonadota</taxon>
        <taxon>Gammaproteobacteria</taxon>
        <taxon>Oceanospirillales</taxon>
        <taxon>Oceanospirillaceae</taxon>
        <taxon>Neptunomonas</taxon>
    </lineage>
</organism>
<dbReference type="InterPro" id="IPR013324">
    <property type="entry name" value="RNA_pol_sigma_r3/r4-like"/>
</dbReference>
<evidence type="ECO:0000256" key="3">
    <source>
        <dbReference type="ARBA" id="ARBA00023082"/>
    </source>
</evidence>
<keyword evidence="12" id="KW-1185">Reference proteome</keyword>
<evidence type="ECO:0000256" key="5">
    <source>
        <dbReference type="ARBA" id="ARBA00023163"/>
    </source>
</evidence>
<dbReference type="PANTHER" id="PTHR43133">
    <property type="entry name" value="RNA POLYMERASE ECF-TYPE SIGMA FACTO"/>
    <property type="match status" value="1"/>
</dbReference>
<evidence type="ECO:0000313" key="11">
    <source>
        <dbReference type="Proteomes" id="UP001169862"/>
    </source>
</evidence>
<dbReference type="SUPFAM" id="SSF88659">
    <property type="entry name" value="Sigma3 and sigma4 domains of RNA polymerase sigma factors"/>
    <property type="match status" value="1"/>
</dbReference>
<evidence type="ECO:0000256" key="1">
    <source>
        <dbReference type="ARBA" id="ARBA00010641"/>
    </source>
</evidence>
<dbReference type="InterPro" id="IPR007630">
    <property type="entry name" value="RNA_pol_sigma70_r4"/>
</dbReference>
<feature type="domain" description="RNA polymerase sigma-70 region 4" evidence="8">
    <location>
        <begin position="138"/>
        <end position="180"/>
    </location>
</feature>